<dbReference type="GO" id="GO:0003677">
    <property type="term" value="F:DNA binding"/>
    <property type="evidence" value="ECO:0007669"/>
    <property type="project" value="UniProtKB-KW"/>
</dbReference>
<dbReference type="Gene3D" id="1.10.10.10">
    <property type="entry name" value="Winged helix-like DNA-binding domain superfamily/Winged helix DNA-binding domain"/>
    <property type="match status" value="1"/>
</dbReference>
<dbReference type="Pfam" id="PF00196">
    <property type="entry name" value="GerE"/>
    <property type="match status" value="1"/>
</dbReference>
<dbReference type="Gene3D" id="3.40.50.2300">
    <property type="match status" value="1"/>
</dbReference>
<dbReference type="SUPFAM" id="SSF52172">
    <property type="entry name" value="CheY-like"/>
    <property type="match status" value="1"/>
</dbReference>
<dbReference type="SUPFAM" id="SSF46894">
    <property type="entry name" value="C-terminal effector domain of the bipartite response regulators"/>
    <property type="match status" value="1"/>
</dbReference>
<dbReference type="InterPro" id="IPR011006">
    <property type="entry name" value="CheY-like_superfamily"/>
</dbReference>
<name>A0A6J7Y229_9ZZZZ</name>
<evidence type="ECO:0000259" key="2">
    <source>
        <dbReference type="SMART" id="SM00421"/>
    </source>
</evidence>
<evidence type="ECO:0000313" key="3">
    <source>
        <dbReference type="EMBL" id="CAB5240976.1"/>
    </source>
</evidence>
<accession>A0A6J7Y229</accession>
<dbReference type="InterPro" id="IPR000792">
    <property type="entry name" value="Tscrpt_reg_LuxR_C"/>
</dbReference>
<dbReference type="EMBL" id="CAFBSG010000022">
    <property type="protein sequence ID" value="CAB5240976.1"/>
    <property type="molecule type" value="Genomic_DNA"/>
</dbReference>
<gene>
    <name evidence="3" type="ORF">UFOPK3554_01164</name>
</gene>
<dbReference type="AlphaFoldDB" id="A0A6J7Y229"/>
<dbReference type="InterPro" id="IPR016032">
    <property type="entry name" value="Sig_transdc_resp-reg_C-effctor"/>
</dbReference>
<proteinExistence type="predicted"/>
<dbReference type="PANTHER" id="PTHR43214">
    <property type="entry name" value="TWO-COMPONENT RESPONSE REGULATOR"/>
    <property type="match status" value="1"/>
</dbReference>
<dbReference type="GO" id="GO:0006355">
    <property type="term" value="P:regulation of DNA-templated transcription"/>
    <property type="evidence" value="ECO:0007669"/>
    <property type="project" value="InterPro"/>
</dbReference>
<sequence>MFDTGKNYRVMQRELSRVLIAENGFHPANGKVVANGIENHSDGKVNTLIGDFTKTTELLNSFMPDLLLLDLDSLRKIDALNTALEARNHDDQVTVVFMTEQPSIAFVREGMISPLWHRAYWLEKPTRNPESIVEELHDAHNGTEQVSSEFLSACIDETYYMGILSPQQHRVMRLMAKGASNLEIANACKITEKAVERTISTASKLLNVEPASRQTNHRVNAANKYMRALFYTDSISL</sequence>
<evidence type="ECO:0000256" key="1">
    <source>
        <dbReference type="ARBA" id="ARBA00023125"/>
    </source>
</evidence>
<dbReference type="SMART" id="SM00421">
    <property type="entry name" value="HTH_LUXR"/>
    <property type="match status" value="1"/>
</dbReference>
<dbReference type="InterPro" id="IPR039420">
    <property type="entry name" value="WalR-like"/>
</dbReference>
<feature type="domain" description="HTH luxR-type" evidence="2">
    <location>
        <begin position="161"/>
        <end position="225"/>
    </location>
</feature>
<protein>
    <submittedName>
        <fullName evidence="3">Unannotated protein</fullName>
    </submittedName>
</protein>
<dbReference type="InterPro" id="IPR036388">
    <property type="entry name" value="WH-like_DNA-bd_sf"/>
</dbReference>
<reference evidence="3" key="1">
    <citation type="submission" date="2020-05" db="EMBL/GenBank/DDBJ databases">
        <authorList>
            <person name="Chiriac C."/>
            <person name="Salcher M."/>
            <person name="Ghai R."/>
            <person name="Kavagutti S V."/>
        </authorList>
    </citation>
    <scope>NUCLEOTIDE SEQUENCE</scope>
</reference>
<keyword evidence="1" id="KW-0238">DNA-binding</keyword>
<organism evidence="3">
    <name type="scientific">freshwater metagenome</name>
    <dbReference type="NCBI Taxonomy" id="449393"/>
    <lineage>
        <taxon>unclassified sequences</taxon>
        <taxon>metagenomes</taxon>
        <taxon>ecological metagenomes</taxon>
    </lineage>
</organism>